<organism evidence="14 15">
    <name type="scientific">Sorangium cellulosum</name>
    <name type="common">Polyangium cellulosum</name>
    <dbReference type="NCBI Taxonomy" id="56"/>
    <lineage>
        <taxon>Bacteria</taxon>
        <taxon>Pseudomonadati</taxon>
        <taxon>Myxococcota</taxon>
        <taxon>Polyangia</taxon>
        <taxon>Polyangiales</taxon>
        <taxon>Polyangiaceae</taxon>
        <taxon>Sorangium</taxon>
    </lineage>
</organism>
<keyword evidence="8 13" id="KW-1133">Transmembrane helix</keyword>
<protein>
    <recommendedName>
        <fullName evidence="16">Integral membrane protein</fullName>
    </recommendedName>
</protein>
<evidence type="ECO:0000256" key="13">
    <source>
        <dbReference type="SAM" id="Phobius"/>
    </source>
</evidence>
<keyword evidence="10 13" id="KW-0472">Membrane</keyword>
<dbReference type="EMBL" id="JEMB01003541">
    <property type="protein sequence ID" value="KYF71168.1"/>
    <property type="molecule type" value="Genomic_DNA"/>
</dbReference>
<feature type="transmembrane region" description="Helical" evidence="13">
    <location>
        <begin position="73"/>
        <end position="92"/>
    </location>
</feature>
<sequence length="229" mass="25862">MTAPLASAPGERLRPHRRRRLALVLATHEGTSRIEALSDAVFAIAATLLVIELKIPRGLTDSARFLDALATQWPVYVGYVMSFVYLGIYWSHHVHVFRLFRRTDHVFLKLNVLFLMTIALIPFPTALLGVYWHAHDDRTRTALLVYASSLFVTASLFLAIWLHATHNRRLVDPELDDDVIRATTERYLIGPIGYGASFLVAWWSPVAGALIILLIALFYILPVQLVRHG</sequence>
<evidence type="ECO:0000256" key="3">
    <source>
        <dbReference type="ARBA" id="ARBA00022448"/>
    </source>
</evidence>
<evidence type="ECO:0000256" key="8">
    <source>
        <dbReference type="ARBA" id="ARBA00022989"/>
    </source>
</evidence>
<dbReference type="PANTHER" id="PTHR31462">
    <property type="entry name" value="ENDOSOMAL/LYSOSOMAL POTASSIUM CHANNEL TMEM175"/>
    <property type="match status" value="1"/>
</dbReference>
<dbReference type="GO" id="GO:0015252">
    <property type="term" value="F:proton channel activity"/>
    <property type="evidence" value="ECO:0007669"/>
    <property type="project" value="InterPro"/>
</dbReference>
<evidence type="ECO:0000256" key="9">
    <source>
        <dbReference type="ARBA" id="ARBA00023065"/>
    </source>
</evidence>
<evidence type="ECO:0000256" key="1">
    <source>
        <dbReference type="ARBA" id="ARBA00004141"/>
    </source>
</evidence>
<keyword evidence="11" id="KW-0407">Ion channel</keyword>
<keyword evidence="3" id="KW-0813">Transport</keyword>
<evidence type="ECO:0000256" key="12">
    <source>
        <dbReference type="ARBA" id="ARBA00034430"/>
    </source>
</evidence>
<proteinExistence type="inferred from homology"/>
<dbReference type="Proteomes" id="UP000075635">
    <property type="component" value="Unassembled WGS sequence"/>
</dbReference>
<dbReference type="InterPro" id="IPR010617">
    <property type="entry name" value="TMEM175-like"/>
</dbReference>
<evidence type="ECO:0008006" key="16">
    <source>
        <dbReference type="Google" id="ProtNLM"/>
    </source>
</evidence>
<evidence type="ECO:0000256" key="2">
    <source>
        <dbReference type="ARBA" id="ARBA00006920"/>
    </source>
</evidence>
<reference evidence="14 15" key="1">
    <citation type="submission" date="2014-02" db="EMBL/GenBank/DDBJ databases">
        <title>The small core and large imbalanced accessory genome model reveals a collaborative survival strategy of Sorangium cellulosum strains in nature.</title>
        <authorList>
            <person name="Han K."/>
            <person name="Peng R."/>
            <person name="Blom J."/>
            <person name="Li Y.-Z."/>
        </authorList>
    </citation>
    <scope>NUCLEOTIDE SEQUENCE [LARGE SCALE GENOMIC DNA]</scope>
    <source>
        <strain evidence="14 15">So0011-07</strain>
    </source>
</reference>
<feature type="transmembrane region" description="Helical" evidence="13">
    <location>
        <begin position="112"/>
        <end position="131"/>
    </location>
</feature>
<evidence type="ECO:0000313" key="14">
    <source>
        <dbReference type="EMBL" id="KYF71168.1"/>
    </source>
</evidence>
<name>A0A150QUB8_SORCE</name>
<comment type="subcellular location">
    <subcellularLocation>
        <location evidence="1">Membrane</location>
        <topology evidence="1">Multi-pass membrane protein</topology>
    </subcellularLocation>
</comment>
<evidence type="ECO:0000256" key="10">
    <source>
        <dbReference type="ARBA" id="ARBA00023136"/>
    </source>
</evidence>
<keyword evidence="5 13" id="KW-0812">Transmembrane</keyword>
<dbReference type="PANTHER" id="PTHR31462:SF5">
    <property type="entry name" value="ENDOSOMAL_LYSOSOMAL PROTON CHANNEL TMEM175"/>
    <property type="match status" value="1"/>
</dbReference>
<dbReference type="Pfam" id="PF06736">
    <property type="entry name" value="TMEM175"/>
    <property type="match status" value="1"/>
</dbReference>
<comment type="caution">
    <text evidence="14">The sequence shown here is derived from an EMBL/GenBank/DDBJ whole genome shotgun (WGS) entry which is preliminary data.</text>
</comment>
<evidence type="ECO:0000256" key="4">
    <source>
        <dbReference type="ARBA" id="ARBA00022538"/>
    </source>
</evidence>
<keyword evidence="6" id="KW-0631">Potassium channel</keyword>
<evidence type="ECO:0000313" key="15">
    <source>
        <dbReference type="Proteomes" id="UP000075635"/>
    </source>
</evidence>
<evidence type="ECO:0000256" key="7">
    <source>
        <dbReference type="ARBA" id="ARBA00022958"/>
    </source>
</evidence>
<feature type="transmembrane region" description="Helical" evidence="13">
    <location>
        <begin position="200"/>
        <end position="221"/>
    </location>
</feature>
<dbReference type="AlphaFoldDB" id="A0A150QUB8"/>
<evidence type="ECO:0000256" key="6">
    <source>
        <dbReference type="ARBA" id="ARBA00022826"/>
    </source>
</evidence>
<dbReference type="GO" id="GO:0016020">
    <property type="term" value="C:membrane"/>
    <property type="evidence" value="ECO:0007669"/>
    <property type="project" value="UniProtKB-SubCell"/>
</dbReference>
<keyword evidence="7" id="KW-0630">Potassium</keyword>
<evidence type="ECO:0000256" key="5">
    <source>
        <dbReference type="ARBA" id="ARBA00022692"/>
    </source>
</evidence>
<keyword evidence="9" id="KW-0406">Ion transport</keyword>
<accession>A0A150QUB8</accession>
<evidence type="ECO:0000256" key="11">
    <source>
        <dbReference type="ARBA" id="ARBA00023303"/>
    </source>
</evidence>
<gene>
    <name evidence="14" type="ORF">BE17_22840</name>
</gene>
<feature type="transmembrane region" description="Helical" evidence="13">
    <location>
        <begin position="143"/>
        <end position="164"/>
    </location>
</feature>
<keyword evidence="4" id="KW-0633">Potassium transport</keyword>
<dbReference type="GO" id="GO:0005267">
    <property type="term" value="F:potassium channel activity"/>
    <property type="evidence" value="ECO:0007669"/>
    <property type="project" value="UniProtKB-KW"/>
</dbReference>
<comment type="catalytic activity">
    <reaction evidence="12">
        <text>K(+)(in) = K(+)(out)</text>
        <dbReference type="Rhea" id="RHEA:29463"/>
        <dbReference type="ChEBI" id="CHEBI:29103"/>
    </reaction>
</comment>
<comment type="similarity">
    <text evidence="2">Belongs to the TMEM175 family.</text>
</comment>